<reference evidence="2 3" key="1">
    <citation type="submission" date="2015-03" db="EMBL/GenBank/DDBJ databases">
        <title>RNA-seq based gene annotation and comparative genomics of four Zymoseptoria species reveal species-specific pathogenicity related genes and transposable element activity.</title>
        <authorList>
            <person name="Grandaubert J."/>
            <person name="Bhattacharyya A."/>
            <person name="Stukenbrock E.H."/>
        </authorList>
    </citation>
    <scope>NUCLEOTIDE SEQUENCE [LARGE SCALE GENOMIC DNA]</scope>
    <source>
        <strain evidence="2 3">Zb18110</strain>
    </source>
</reference>
<sequence length="332" mass="37467">MANIAKDTTRRNSSNLEPALTAPQAERLPPVFEEEVQPNDETDDPDQVYRELYGDIWAEYGPEDEDQDESEADAEGQGHDELDDEDENKEELDDEDETKSESEDDGEPELVQDSDLKSIEEDDRPFCNHARCSSCYEHWRRQHFGERSLPTPPGTPEQDAGIPAAPVRGTIPQPPAAEPLPVSPQGAFFSPMQLDPDGTFDANIESSPATVSPRTQHPTPPVLIDTSILSELPRLTFRHFDHAYSESVRVMWIEMIVATTTWFTQHAGEQMDATRMRREFRVLLGGCDPFDGIGAEGDILRRALFAIDRRFFVAALVERAMRMWDLHFGPLE</sequence>
<feature type="compositionally biased region" description="Pro residues" evidence="1">
    <location>
        <begin position="172"/>
        <end position="181"/>
    </location>
</feature>
<evidence type="ECO:0000313" key="3">
    <source>
        <dbReference type="Proteomes" id="UP000033647"/>
    </source>
</evidence>
<feature type="compositionally biased region" description="Acidic residues" evidence="1">
    <location>
        <begin position="61"/>
        <end position="74"/>
    </location>
</feature>
<accession>A0A0F4GVU8</accession>
<dbReference type="Proteomes" id="UP000033647">
    <property type="component" value="Unassembled WGS sequence"/>
</dbReference>
<protein>
    <submittedName>
        <fullName evidence="2">Uncharacterized protein</fullName>
    </submittedName>
</protein>
<feature type="compositionally biased region" description="Polar residues" evidence="1">
    <location>
        <begin position="204"/>
        <end position="217"/>
    </location>
</feature>
<keyword evidence="3" id="KW-1185">Reference proteome</keyword>
<dbReference type="OrthoDB" id="10293439at2759"/>
<dbReference type="AlphaFoldDB" id="A0A0F4GVU8"/>
<name>A0A0F4GVU8_9PEZI</name>
<gene>
    <name evidence="2" type="ORF">TI39_contig289g00033</name>
</gene>
<organism evidence="2 3">
    <name type="scientific">Zymoseptoria brevis</name>
    <dbReference type="NCBI Taxonomy" id="1047168"/>
    <lineage>
        <taxon>Eukaryota</taxon>
        <taxon>Fungi</taxon>
        <taxon>Dikarya</taxon>
        <taxon>Ascomycota</taxon>
        <taxon>Pezizomycotina</taxon>
        <taxon>Dothideomycetes</taxon>
        <taxon>Dothideomycetidae</taxon>
        <taxon>Mycosphaerellales</taxon>
        <taxon>Mycosphaerellaceae</taxon>
        <taxon>Zymoseptoria</taxon>
    </lineage>
</organism>
<feature type="compositionally biased region" description="Acidic residues" evidence="1">
    <location>
        <begin position="32"/>
        <end position="46"/>
    </location>
</feature>
<feature type="region of interest" description="Disordered" evidence="1">
    <location>
        <begin position="201"/>
        <end position="220"/>
    </location>
</feature>
<feature type="region of interest" description="Disordered" evidence="1">
    <location>
        <begin position="146"/>
        <end position="181"/>
    </location>
</feature>
<evidence type="ECO:0000313" key="2">
    <source>
        <dbReference type="EMBL" id="KJY01507.1"/>
    </source>
</evidence>
<dbReference type="EMBL" id="LAFY01000281">
    <property type="protein sequence ID" value="KJY01507.1"/>
    <property type="molecule type" value="Genomic_DNA"/>
</dbReference>
<proteinExistence type="predicted"/>
<evidence type="ECO:0000256" key="1">
    <source>
        <dbReference type="SAM" id="MobiDB-lite"/>
    </source>
</evidence>
<comment type="caution">
    <text evidence="2">The sequence shown here is derived from an EMBL/GenBank/DDBJ whole genome shotgun (WGS) entry which is preliminary data.</text>
</comment>
<feature type="region of interest" description="Disordered" evidence="1">
    <location>
        <begin position="1"/>
        <end position="119"/>
    </location>
</feature>
<feature type="compositionally biased region" description="Acidic residues" evidence="1">
    <location>
        <begin position="81"/>
        <end position="112"/>
    </location>
</feature>